<sequence length="203" mass="23068">MQIKKYISNFFALLALLFSATVFAQSSAQYQTFDKPIPSETPNKTEVLEFFSYTCSHCAAINPMVENLKKELPENVKLVLVPIAFNEAMVPFQKLYFTFEALGKLDLHSEFYTALHKDRLKLFTKEEMASWAESKGVNKDEFLKAFDSFGVSMKTKQATEKQKTYNIDASPTFVVAGKYLTSPSMTGSYQDTIKLVKDLIKMN</sequence>
<protein>
    <recommendedName>
        <fullName evidence="7">Thiol:disulfide interchange protein</fullName>
    </recommendedName>
</protein>
<dbReference type="PIRSF" id="PIRSF001488">
    <property type="entry name" value="Tdi_protein"/>
    <property type="match status" value="1"/>
</dbReference>
<evidence type="ECO:0000256" key="9">
    <source>
        <dbReference type="SAM" id="SignalP"/>
    </source>
</evidence>
<comment type="subcellular location">
    <subcellularLocation>
        <location evidence="1 7">Periplasm</location>
    </subcellularLocation>
</comment>
<evidence type="ECO:0000256" key="4">
    <source>
        <dbReference type="ARBA" id="ARBA00022764"/>
    </source>
</evidence>
<evidence type="ECO:0000259" key="10">
    <source>
        <dbReference type="PROSITE" id="PS51352"/>
    </source>
</evidence>
<comment type="similarity">
    <text evidence="2">Belongs to the thioredoxin family. DsbA subfamily.</text>
</comment>
<evidence type="ECO:0000256" key="1">
    <source>
        <dbReference type="ARBA" id="ARBA00004418"/>
    </source>
</evidence>
<dbReference type="RefSeq" id="WP_015551772.1">
    <property type="nucleotide sequence ID" value="NC_021033.1"/>
</dbReference>
<dbReference type="GO" id="GO:0042597">
    <property type="term" value="C:periplasmic space"/>
    <property type="evidence" value="ECO:0007669"/>
    <property type="project" value="UniProtKB-SubCell"/>
</dbReference>
<dbReference type="SUPFAM" id="SSF52833">
    <property type="entry name" value="Thioredoxin-like"/>
    <property type="match status" value="1"/>
</dbReference>
<dbReference type="PANTHER" id="PTHR35891">
    <property type="entry name" value="THIOL:DISULFIDE INTERCHANGE PROTEIN DSBA"/>
    <property type="match status" value="1"/>
</dbReference>
<dbReference type="Pfam" id="PF01323">
    <property type="entry name" value="DSBA"/>
    <property type="match status" value="1"/>
</dbReference>
<dbReference type="Gene3D" id="3.40.30.10">
    <property type="entry name" value="Glutaredoxin"/>
    <property type="match status" value="1"/>
</dbReference>
<evidence type="ECO:0000256" key="3">
    <source>
        <dbReference type="ARBA" id="ARBA00022729"/>
    </source>
</evidence>
<feature type="signal peptide" evidence="9">
    <location>
        <begin position="1"/>
        <end position="24"/>
    </location>
</feature>
<dbReference type="AlphaFoldDB" id="I7IL25"/>
<keyword evidence="4 7" id="KW-0574">Periplasm</keyword>
<dbReference type="GO" id="GO:0016491">
    <property type="term" value="F:oxidoreductase activity"/>
    <property type="evidence" value="ECO:0007669"/>
    <property type="project" value="InterPro"/>
</dbReference>
<evidence type="ECO:0000256" key="7">
    <source>
        <dbReference type="PIRNR" id="PIRNR001488"/>
    </source>
</evidence>
<dbReference type="InterPro" id="IPR050824">
    <property type="entry name" value="Thiol_disulfide_DsbA"/>
</dbReference>
<gene>
    <name evidence="11" type="primary">dsbA</name>
    <name evidence="11" type="ORF">KUM_0925</name>
</gene>
<dbReference type="PANTHER" id="PTHR35891:SF3">
    <property type="entry name" value="THIOL:DISULFIDE INTERCHANGE PROTEIN DSBL"/>
    <property type="match status" value="1"/>
</dbReference>
<keyword evidence="3 9" id="KW-0732">Signal</keyword>
<feature type="domain" description="Thioredoxin" evidence="10">
    <location>
        <begin position="14"/>
        <end position="151"/>
    </location>
</feature>
<dbReference type="InterPro" id="IPR001853">
    <property type="entry name" value="DSBA-like_thioredoxin_dom"/>
</dbReference>
<proteinExistence type="inferred from homology"/>
<feature type="disulfide bond" description="Redox-active" evidence="8">
    <location>
        <begin position="55"/>
        <end position="58"/>
    </location>
</feature>
<dbReference type="InterPro" id="IPR036249">
    <property type="entry name" value="Thioredoxin-like_sf"/>
</dbReference>
<feature type="chain" id="PRO_5003710899" description="Thiol:disulfide interchange protein" evidence="9">
    <location>
        <begin position="25"/>
        <end position="203"/>
    </location>
</feature>
<dbReference type="EMBL" id="HE681424">
    <property type="protein sequence ID" value="CCG19713.1"/>
    <property type="molecule type" value="Genomic_DNA"/>
</dbReference>
<evidence type="ECO:0000313" key="11">
    <source>
        <dbReference type="EMBL" id="CCG19713.1"/>
    </source>
</evidence>
<evidence type="ECO:0000256" key="2">
    <source>
        <dbReference type="ARBA" id="ARBA00005791"/>
    </source>
</evidence>
<evidence type="ECO:0000256" key="5">
    <source>
        <dbReference type="ARBA" id="ARBA00023157"/>
    </source>
</evidence>
<evidence type="ECO:0000256" key="6">
    <source>
        <dbReference type="ARBA" id="ARBA00023284"/>
    </source>
</evidence>
<organism evidence="11">
    <name type="scientific">Taylorella asinigenitalis 14/45</name>
    <dbReference type="NCBI Taxonomy" id="1091495"/>
    <lineage>
        <taxon>Bacteria</taxon>
        <taxon>Pseudomonadati</taxon>
        <taxon>Pseudomonadota</taxon>
        <taxon>Betaproteobacteria</taxon>
        <taxon>Burkholderiales</taxon>
        <taxon>Alcaligenaceae</taxon>
        <taxon>Taylorella</taxon>
    </lineage>
</organism>
<dbReference type="KEGG" id="tat:KUM_0925"/>
<keyword evidence="6" id="KW-0676">Redox-active center</keyword>
<evidence type="ECO:0000256" key="8">
    <source>
        <dbReference type="PIRSR" id="PIRSR001488-1"/>
    </source>
</evidence>
<dbReference type="HOGENOM" id="CLU_088255_1_0_4"/>
<name>I7IL25_9BURK</name>
<keyword evidence="5 7" id="KW-1015">Disulfide bond</keyword>
<dbReference type="CDD" id="cd03019">
    <property type="entry name" value="DsbA_DsbA"/>
    <property type="match status" value="1"/>
</dbReference>
<dbReference type="InterPro" id="IPR013766">
    <property type="entry name" value="Thioredoxin_domain"/>
</dbReference>
<accession>I7IL25</accession>
<reference evidence="11" key="1">
    <citation type="journal article" date="2012" name="Vet. Microbiol.">
        <title>Comparative genomic analyses of the Taylorellae.</title>
        <authorList>
            <person name="Hauser H."/>
            <person name="Richter D.C."/>
            <person name="van Tonder A."/>
            <person name="Clark L."/>
            <person name="Preston A."/>
        </authorList>
    </citation>
    <scope>NUCLEOTIDE SEQUENCE</scope>
    <source>
        <strain evidence="11">14/45</strain>
    </source>
</reference>
<dbReference type="InterPro" id="IPR023205">
    <property type="entry name" value="DsbA/DsbL"/>
</dbReference>
<dbReference type="PROSITE" id="PS51352">
    <property type="entry name" value="THIOREDOXIN_2"/>
    <property type="match status" value="1"/>
</dbReference>